<dbReference type="PANTHER" id="PTHR40446">
    <property type="entry name" value="N-ACETYLGLUCOSAMINE-1-PHOSPHODIESTER ALPHA-N-ACETYLGLUCOSAMINIDASE"/>
    <property type="match status" value="1"/>
</dbReference>
<gene>
    <name evidence="3" type="ORF">Cri9333_0318</name>
</gene>
<dbReference type="AlphaFoldDB" id="K9VUZ3"/>
<organism evidence="3 4">
    <name type="scientific">Crinalium epipsammum PCC 9333</name>
    <dbReference type="NCBI Taxonomy" id="1173022"/>
    <lineage>
        <taxon>Bacteria</taxon>
        <taxon>Bacillati</taxon>
        <taxon>Cyanobacteriota</taxon>
        <taxon>Cyanophyceae</taxon>
        <taxon>Gomontiellales</taxon>
        <taxon>Gomontiellaceae</taxon>
        <taxon>Crinalium</taxon>
    </lineage>
</organism>
<dbReference type="EMBL" id="CP003620">
    <property type="protein sequence ID" value="AFZ11302.1"/>
    <property type="molecule type" value="Genomic_DNA"/>
</dbReference>
<keyword evidence="4" id="KW-1185">Reference proteome</keyword>
<keyword evidence="1" id="KW-0732">Signal</keyword>
<dbReference type="STRING" id="1173022.Cri9333_0318"/>
<dbReference type="KEGG" id="cep:Cri9333_0318"/>
<dbReference type="InterPro" id="IPR018711">
    <property type="entry name" value="NAGPA"/>
</dbReference>
<proteinExistence type="predicted"/>
<feature type="chain" id="PRO_5003937693" description="Phosphodiester glycosidase domain-containing protein" evidence="1">
    <location>
        <begin position="32"/>
        <end position="298"/>
    </location>
</feature>
<feature type="domain" description="Phosphodiester glycosidase" evidence="2">
    <location>
        <begin position="94"/>
        <end position="262"/>
    </location>
</feature>
<dbReference type="PANTHER" id="PTHR40446:SF2">
    <property type="entry name" value="N-ACETYLGLUCOSAMINE-1-PHOSPHODIESTER ALPHA-N-ACETYLGLUCOSAMINIDASE"/>
    <property type="match status" value="1"/>
</dbReference>
<dbReference type="OrthoDB" id="9809781at2"/>
<feature type="signal peptide" evidence="1">
    <location>
        <begin position="1"/>
        <end position="31"/>
    </location>
</feature>
<name>K9VUZ3_9CYAN</name>
<protein>
    <recommendedName>
        <fullName evidence="2">Phosphodiester glycosidase domain-containing protein</fullName>
    </recommendedName>
</protein>
<evidence type="ECO:0000256" key="1">
    <source>
        <dbReference type="SAM" id="SignalP"/>
    </source>
</evidence>
<dbReference type="eggNOG" id="COG4632">
    <property type="taxonomic scope" value="Bacteria"/>
</dbReference>
<dbReference type="RefSeq" id="WP_015201444.1">
    <property type="nucleotide sequence ID" value="NC_019753.1"/>
</dbReference>
<dbReference type="HOGENOM" id="CLU_942137_0_0_3"/>
<accession>K9VUZ3</accession>
<sequence length="298" mass="32691">MQNQKMWRRSFLFLGGMAIAKSLTLALPAVAQPVQLTRRTIAGVSLYQTTIDLTDPQTFITIGLANNANQANTMQLSKGDEPFSNMVARSRGAVVTTGTFFAKNNQKTVMGNMVAGGKFLKYSQWENFGTTLGLRTGNRPEMITARVDGKPEWDKHWFSITCGPRLIKQGKIWLNPQVEGFKDSHVLGVAARTAIGYSADGKKLFLVNFNQDLSLQTEAKLMKAIGCYEAMNLDGGASRALADSGKILVPAGRSLTNVIVVYDAKHPAPTALKQAFLRFQTTGRVSSDHIYNAYCLKF</sequence>
<evidence type="ECO:0000259" key="2">
    <source>
        <dbReference type="Pfam" id="PF09992"/>
    </source>
</evidence>
<evidence type="ECO:0000313" key="3">
    <source>
        <dbReference type="EMBL" id="AFZ11302.1"/>
    </source>
</evidence>
<reference evidence="3 4" key="1">
    <citation type="submission" date="2012-06" db="EMBL/GenBank/DDBJ databases">
        <title>Finished chromosome of genome of Crinalium epipsammum PCC 9333.</title>
        <authorList>
            <consortium name="US DOE Joint Genome Institute"/>
            <person name="Gugger M."/>
            <person name="Coursin T."/>
            <person name="Rippka R."/>
            <person name="Tandeau De Marsac N."/>
            <person name="Huntemann M."/>
            <person name="Wei C.-L."/>
            <person name="Han J."/>
            <person name="Detter J.C."/>
            <person name="Han C."/>
            <person name="Tapia R."/>
            <person name="Davenport K."/>
            <person name="Daligault H."/>
            <person name="Erkkila T."/>
            <person name="Gu W."/>
            <person name="Munk A.C.C."/>
            <person name="Teshima H."/>
            <person name="Xu Y."/>
            <person name="Chain P."/>
            <person name="Chen A."/>
            <person name="Krypides N."/>
            <person name="Mavromatis K."/>
            <person name="Markowitz V."/>
            <person name="Szeto E."/>
            <person name="Ivanova N."/>
            <person name="Mikhailova N."/>
            <person name="Ovchinnikova G."/>
            <person name="Pagani I."/>
            <person name="Pati A."/>
            <person name="Goodwin L."/>
            <person name="Peters L."/>
            <person name="Pitluck S."/>
            <person name="Woyke T."/>
            <person name="Kerfeld C."/>
        </authorList>
    </citation>
    <scope>NUCLEOTIDE SEQUENCE [LARGE SCALE GENOMIC DNA]</scope>
    <source>
        <strain evidence="3 4">PCC 9333</strain>
    </source>
</reference>
<dbReference type="PATRIC" id="fig|1173022.3.peg.342"/>
<dbReference type="Pfam" id="PF09992">
    <property type="entry name" value="NAGPA"/>
    <property type="match status" value="1"/>
</dbReference>
<dbReference type="Proteomes" id="UP000010472">
    <property type="component" value="Chromosome"/>
</dbReference>
<evidence type="ECO:0000313" key="4">
    <source>
        <dbReference type="Proteomes" id="UP000010472"/>
    </source>
</evidence>